<gene>
    <name evidence="8" type="ORF">RADP37_01342</name>
</gene>
<evidence type="ECO:0000313" key="8">
    <source>
        <dbReference type="EMBL" id="AWV22741.1"/>
    </source>
</evidence>
<organism evidence="8">
    <name type="scientific">Roseomonas mucosa</name>
    <dbReference type="NCBI Taxonomy" id="207340"/>
    <lineage>
        <taxon>Bacteria</taxon>
        <taxon>Pseudomonadati</taxon>
        <taxon>Pseudomonadota</taxon>
        <taxon>Alphaproteobacteria</taxon>
        <taxon>Acetobacterales</taxon>
        <taxon>Roseomonadaceae</taxon>
        <taxon>Roseomonas</taxon>
    </lineage>
</organism>
<dbReference type="InterPro" id="IPR039121">
    <property type="entry name" value="NUDT19"/>
</dbReference>
<name>A0A4Y1MXS9_9PROT</name>
<proteinExistence type="predicted"/>
<feature type="domain" description="Nudix hydrolase" evidence="7">
    <location>
        <begin position="36"/>
        <end position="209"/>
    </location>
</feature>
<evidence type="ECO:0000256" key="1">
    <source>
        <dbReference type="ARBA" id="ARBA00001936"/>
    </source>
</evidence>
<evidence type="ECO:0000256" key="6">
    <source>
        <dbReference type="ARBA" id="ARBA00023211"/>
    </source>
</evidence>
<keyword evidence="4 8" id="KW-0378">Hydrolase</keyword>
<reference evidence="8" key="1">
    <citation type="submission" date="2017-12" db="EMBL/GenBank/DDBJ databases">
        <authorList>
            <person name="Martens C."/>
            <person name="Dahlstrom E."/>
            <person name="Barbian K."/>
            <person name="Sykora L."/>
            <person name="Ricklefs S."/>
            <person name="Bruno D."/>
            <person name="Anzick I."/>
            <person name="Myles I."/>
            <person name="Datta S.K."/>
        </authorList>
    </citation>
    <scope>NUCLEOTIDE SEQUENCE</scope>
    <source>
        <strain evidence="8">AD2</strain>
    </source>
</reference>
<evidence type="ECO:0000256" key="3">
    <source>
        <dbReference type="ARBA" id="ARBA00022723"/>
    </source>
</evidence>
<dbReference type="InterPro" id="IPR000086">
    <property type="entry name" value="NUDIX_hydrolase_dom"/>
</dbReference>
<dbReference type="GO" id="GO:0046872">
    <property type="term" value="F:metal ion binding"/>
    <property type="evidence" value="ECO:0007669"/>
    <property type="project" value="UniProtKB-KW"/>
</dbReference>
<dbReference type="AlphaFoldDB" id="A0A4Y1MXS9"/>
<dbReference type="CDD" id="cd18870">
    <property type="entry name" value="NUDIX_AcylCoAdiphos_Nudt19"/>
    <property type="match status" value="1"/>
</dbReference>
<dbReference type="GO" id="GO:0016818">
    <property type="term" value="F:hydrolase activity, acting on acid anhydrides, in phosphorus-containing anhydrides"/>
    <property type="evidence" value="ECO:0007669"/>
    <property type="project" value="InterPro"/>
</dbReference>
<comment type="cofactor">
    <cofactor evidence="1">
        <name>Mn(2+)</name>
        <dbReference type="ChEBI" id="CHEBI:29035"/>
    </cofactor>
</comment>
<dbReference type="PANTHER" id="PTHR12318">
    <property type="entry name" value="TESTOSTERONE-REGULATED PROTEIN RP2"/>
    <property type="match status" value="1"/>
</dbReference>
<dbReference type="PANTHER" id="PTHR12318:SF0">
    <property type="entry name" value="ACYL-COENZYME A DIPHOSPHATASE NUDT19"/>
    <property type="match status" value="1"/>
</dbReference>
<keyword evidence="3" id="KW-0479">Metal-binding</keyword>
<dbReference type="InterPro" id="IPR015797">
    <property type="entry name" value="NUDIX_hydrolase-like_dom_sf"/>
</dbReference>
<protein>
    <submittedName>
        <fullName evidence="8">Phosphohydrolase (MutT/nudix family protein)</fullName>
    </submittedName>
</protein>
<sequence>MRARRRISFPPCRCQAGPMIVQDRTGPERNKDAAARPADAASLILWRQSRQGVEVLMGLRSRAHRFMPGVLVFPGGRLDPADRRTPALTPLAAPTRQALERRATPRTAHGLAIAAARELREETGLLLGEATPDGTLRPDLAPLGYLCRAVTPPTMPIRFNARFLLAPAEAVRGSLAGSGELEELGWYPVEGSPGHALAPITACVLREFRALLALPPGARDDRPLFRFAGFDTRLPERTRSRR</sequence>
<dbReference type="SUPFAM" id="SSF55811">
    <property type="entry name" value="Nudix"/>
    <property type="match status" value="1"/>
</dbReference>
<evidence type="ECO:0000256" key="4">
    <source>
        <dbReference type="ARBA" id="ARBA00022801"/>
    </source>
</evidence>
<evidence type="ECO:0000256" key="5">
    <source>
        <dbReference type="ARBA" id="ARBA00022842"/>
    </source>
</evidence>
<dbReference type="PROSITE" id="PS51462">
    <property type="entry name" value="NUDIX"/>
    <property type="match status" value="1"/>
</dbReference>
<keyword evidence="6" id="KW-0464">Manganese</keyword>
<comment type="cofactor">
    <cofactor evidence="2">
        <name>Mg(2+)</name>
        <dbReference type="ChEBI" id="CHEBI:18420"/>
    </cofactor>
</comment>
<keyword evidence="5" id="KW-0460">Magnesium</keyword>
<evidence type="ECO:0000259" key="7">
    <source>
        <dbReference type="PROSITE" id="PS51462"/>
    </source>
</evidence>
<accession>A0A4Y1MXS9</accession>
<dbReference type="EMBL" id="CP025189">
    <property type="protein sequence ID" value="AWV22741.1"/>
    <property type="molecule type" value="Genomic_DNA"/>
</dbReference>
<dbReference type="Gene3D" id="3.90.79.10">
    <property type="entry name" value="Nucleoside Triphosphate Pyrophosphohydrolase"/>
    <property type="match status" value="2"/>
</dbReference>
<evidence type="ECO:0000256" key="2">
    <source>
        <dbReference type="ARBA" id="ARBA00001946"/>
    </source>
</evidence>